<accession>X7ED63</accession>
<proteinExistence type="predicted"/>
<keyword evidence="4" id="KW-0808">Transferase</keyword>
<dbReference type="InterPro" id="IPR050210">
    <property type="entry name" value="tRNA_Adenine-N(6)_MTase"/>
</dbReference>
<evidence type="ECO:0000256" key="1">
    <source>
        <dbReference type="ARBA" id="ARBA00022603"/>
    </source>
</evidence>
<dbReference type="InterPro" id="IPR002052">
    <property type="entry name" value="DNA_methylase_N6_adenine_CS"/>
</dbReference>
<dbReference type="OrthoDB" id="5489421at2"/>
<dbReference type="PROSITE" id="PS00092">
    <property type="entry name" value="N6_MTASE"/>
    <property type="match status" value="1"/>
</dbReference>
<dbReference type="Gene3D" id="3.40.50.150">
    <property type="entry name" value="Vaccinia Virus protein VP39"/>
    <property type="match status" value="1"/>
</dbReference>
<keyword evidence="2" id="KW-0949">S-adenosyl-L-methionine</keyword>
<dbReference type="EMBL" id="JALZ01000015">
    <property type="protein sequence ID" value="ETX14014.1"/>
    <property type="molecule type" value="Genomic_DNA"/>
</dbReference>
<sequence length="259" mass="27786">MTADPAVFAPEDTTRDDFLGGRVTLHQPRRGYRAGIDPVLLAASIPVKEGQSVLDLGCGAGAALFCLAARVPGLALTGVERQPAYADLARRTAAEAGWPARIETADLTSLPASVRQESFDHVLANPPYFDPVGRQGAEDPGREAGLAEETPLEAWVEVAARRVSPGGTVTFVHRAERLPDLLTAFDARLGSLELKPLLPRTHRAARLILLRGRKGGRSPFVLHPPLVLHAGEHHEKDGEDYAPAVEAILRRGEALQFSA</sequence>
<name>X7ED63_9RHOB</name>
<gene>
    <name evidence="4" type="ORF">OCH239_06035</name>
</gene>
<dbReference type="SUPFAM" id="SSF53335">
    <property type="entry name" value="S-adenosyl-L-methionine-dependent methyltransferases"/>
    <property type="match status" value="1"/>
</dbReference>
<keyword evidence="5" id="KW-1185">Reference proteome</keyword>
<dbReference type="RefSeq" id="WP_037263873.1">
    <property type="nucleotide sequence ID" value="NZ_JALZ01000015.1"/>
</dbReference>
<evidence type="ECO:0000313" key="4">
    <source>
        <dbReference type="EMBL" id="ETX14014.1"/>
    </source>
</evidence>
<dbReference type="Pfam" id="PF05175">
    <property type="entry name" value="MTS"/>
    <property type="match status" value="1"/>
</dbReference>
<dbReference type="PANTHER" id="PTHR47739">
    <property type="entry name" value="TRNA1(VAL) (ADENINE(37)-N6)-METHYLTRANSFERASE"/>
    <property type="match status" value="1"/>
</dbReference>
<keyword evidence="1 4" id="KW-0489">Methyltransferase</keyword>
<dbReference type="GO" id="GO:0003676">
    <property type="term" value="F:nucleic acid binding"/>
    <property type="evidence" value="ECO:0007669"/>
    <property type="project" value="InterPro"/>
</dbReference>
<evidence type="ECO:0000259" key="3">
    <source>
        <dbReference type="Pfam" id="PF05175"/>
    </source>
</evidence>
<dbReference type="CDD" id="cd02440">
    <property type="entry name" value="AdoMet_MTases"/>
    <property type="match status" value="1"/>
</dbReference>
<dbReference type="InterPro" id="IPR007848">
    <property type="entry name" value="Small_mtfrase_dom"/>
</dbReference>
<dbReference type="GO" id="GO:0008168">
    <property type="term" value="F:methyltransferase activity"/>
    <property type="evidence" value="ECO:0007669"/>
    <property type="project" value="UniProtKB-KW"/>
</dbReference>
<reference evidence="4 5" key="1">
    <citation type="submission" date="2014-01" db="EMBL/GenBank/DDBJ databases">
        <title>Roseivivax halodurans JCM 10272 Genome Sequencing.</title>
        <authorList>
            <person name="Lai Q."/>
            <person name="Li G."/>
            <person name="Shao Z."/>
        </authorList>
    </citation>
    <scope>NUCLEOTIDE SEQUENCE [LARGE SCALE GENOMIC DNA]</scope>
    <source>
        <strain evidence="4 5">JCM 10272</strain>
    </source>
</reference>
<dbReference type="AlphaFoldDB" id="X7ED63"/>
<dbReference type="STRING" id="1449350.OCH239_06035"/>
<feature type="domain" description="Methyltransferase small" evidence="3">
    <location>
        <begin position="40"/>
        <end position="130"/>
    </location>
</feature>
<dbReference type="PANTHER" id="PTHR47739:SF1">
    <property type="entry name" value="TRNA1(VAL) (ADENINE(37)-N6)-METHYLTRANSFERASE"/>
    <property type="match status" value="1"/>
</dbReference>
<evidence type="ECO:0000256" key="2">
    <source>
        <dbReference type="ARBA" id="ARBA00022691"/>
    </source>
</evidence>
<protein>
    <submittedName>
        <fullName evidence="4">Methyltransferase</fullName>
    </submittedName>
</protein>
<dbReference type="InterPro" id="IPR029063">
    <property type="entry name" value="SAM-dependent_MTases_sf"/>
</dbReference>
<comment type="caution">
    <text evidence="4">The sequence shown here is derived from an EMBL/GenBank/DDBJ whole genome shotgun (WGS) entry which is preliminary data.</text>
</comment>
<evidence type="ECO:0000313" key="5">
    <source>
        <dbReference type="Proteomes" id="UP000022447"/>
    </source>
</evidence>
<dbReference type="GO" id="GO:0032259">
    <property type="term" value="P:methylation"/>
    <property type="evidence" value="ECO:0007669"/>
    <property type="project" value="UniProtKB-KW"/>
</dbReference>
<organism evidence="4 5">
    <name type="scientific">Roseivivax halodurans JCM 10272</name>
    <dbReference type="NCBI Taxonomy" id="1449350"/>
    <lineage>
        <taxon>Bacteria</taxon>
        <taxon>Pseudomonadati</taxon>
        <taxon>Pseudomonadota</taxon>
        <taxon>Alphaproteobacteria</taxon>
        <taxon>Rhodobacterales</taxon>
        <taxon>Roseobacteraceae</taxon>
        <taxon>Roseivivax</taxon>
    </lineage>
</organism>
<dbReference type="eggNOG" id="COG4123">
    <property type="taxonomic scope" value="Bacteria"/>
</dbReference>
<dbReference type="Proteomes" id="UP000022447">
    <property type="component" value="Unassembled WGS sequence"/>
</dbReference>